<dbReference type="InterPro" id="IPR022266">
    <property type="entry name" value="DtrJ-like"/>
</dbReference>
<proteinExistence type="predicted"/>
<dbReference type="EMBL" id="JBDPZC010000016">
    <property type="protein sequence ID" value="MEO3715612.1"/>
    <property type="molecule type" value="Genomic_DNA"/>
</dbReference>
<feature type="transmembrane region" description="Helical" evidence="1">
    <location>
        <begin position="155"/>
        <end position="176"/>
    </location>
</feature>
<evidence type="ECO:0000256" key="1">
    <source>
        <dbReference type="SAM" id="Phobius"/>
    </source>
</evidence>
<gene>
    <name evidence="2" type="ORF">ABDJ40_22800</name>
</gene>
<sequence>MIRVISVAALTLLLILVLYLPAAHPPERFLAQIRAEHALNVAFWGEHSALHILERALAMNTAAASASPVPSSSQAPSADRMGQAVAKEMERVNQRFFGNPYFRSIDALLLLACFRLSCQLDWLPAQTCLLLAIVIDGLMVRVLRSKEFKPHDPELFVLFASAFVLLACTSIVAFVVPLTIAPAAFAGLLPLEAFFISRAIANFHHRG</sequence>
<feature type="transmembrane region" description="Helical" evidence="1">
    <location>
        <begin position="122"/>
        <end position="143"/>
    </location>
</feature>
<comment type="caution">
    <text evidence="2">The sequence shown here is derived from an EMBL/GenBank/DDBJ whole genome shotgun (WGS) entry which is preliminary data.</text>
</comment>
<dbReference type="Pfam" id="PF14348">
    <property type="entry name" value="DtrJ-like"/>
    <property type="match status" value="1"/>
</dbReference>
<dbReference type="RefSeq" id="WP_347613168.1">
    <property type="nucleotide sequence ID" value="NZ_JBDPZC010000016.1"/>
</dbReference>
<dbReference type="Proteomes" id="UP001462640">
    <property type="component" value="Unassembled WGS sequence"/>
</dbReference>
<keyword evidence="1" id="KW-0812">Transmembrane</keyword>
<feature type="transmembrane region" description="Helical" evidence="1">
    <location>
        <begin position="182"/>
        <end position="201"/>
    </location>
</feature>
<accession>A0ABV0GKI8</accession>
<reference evidence="2 3" key="1">
    <citation type="submission" date="2024-05" db="EMBL/GenBank/DDBJ databases">
        <title>Roseateles sp. 2.12 16S ribosomal RNA gene Genome sequencing and assembly.</title>
        <authorList>
            <person name="Woo H."/>
        </authorList>
    </citation>
    <scope>NUCLEOTIDE SEQUENCE [LARGE SCALE GENOMIC DNA]</scope>
    <source>
        <strain evidence="2 3">2.12</strain>
    </source>
</reference>
<organism evidence="2 3">
    <name type="scientific">Roseateles flavus</name>
    <dbReference type="NCBI Taxonomy" id="3149041"/>
    <lineage>
        <taxon>Bacteria</taxon>
        <taxon>Pseudomonadati</taxon>
        <taxon>Pseudomonadota</taxon>
        <taxon>Betaproteobacteria</taxon>
        <taxon>Burkholderiales</taxon>
        <taxon>Sphaerotilaceae</taxon>
        <taxon>Roseateles</taxon>
    </lineage>
</organism>
<name>A0ABV0GKI8_9BURK</name>
<keyword evidence="1" id="KW-1133">Transmembrane helix</keyword>
<evidence type="ECO:0000313" key="3">
    <source>
        <dbReference type="Proteomes" id="UP001462640"/>
    </source>
</evidence>
<keyword evidence="1" id="KW-0472">Membrane</keyword>
<protein>
    <submittedName>
        <fullName evidence="2">DUF4400 domain-containing protein</fullName>
    </submittedName>
</protein>
<evidence type="ECO:0000313" key="2">
    <source>
        <dbReference type="EMBL" id="MEO3715612.1"/>
    </source>
</evidence>
<keyword evidence="3" id="KW-1185">Reference proteome</keyword>